<comment type="subcellular location">
    <subcellularLocation>
        <location evidence="8">Cytoplasm</location>
    </subcellularLocation>
</comment>
<keyword evidence="4 8" id="KW-0418">Kinase</keyword>
<dbReference type="Proteomes" id="UP000199288">
    <property type="component" value="Unassembled WGS sequence"/>
</dbReference>
<dbReference type="EMBL" id="FNQV01000002">
    <property type="protein sequence ID" value="SDZ87012.1"/>
    <property type="molecule type" value="Genomic_DNA"/>
</dbReference>
<feature type="domain" description="Cytidylate kinase" evidence="9">
    <location>
        <begin position="6"/>
        <end position="223"/>
    </location>
</feature>
<dbReference type="GO" id="GO:0036431">
    <property type="term" value="F:dCMP kinase activity"/>
    <property type="evidence" value="ECO:0007669"/>
    <property type="project" value="InterPro"/>
</dbReference>
<dbReference type="GO" id="GO:0006220">
    <property type="term" value="P:pyrimidine nucleotide metabolic process"/>
    <property type="evidence" value="ECO:0007669"/>
    <property type="project" value="UniProtKB-UniRule"/>
</dbReference>
<dbReference type="InterPro" id="IPR003136">
    <property type="entry name" value="Cytidylate_kin"/>
</dbReference>
<dbReference type="SUPFAM" id="SSF52540">
    <property type="entry name" value="P-loop containing nucleoside triphosphate hydrolases"/>
    <property type="match status" value="1"/>
</dbReference>
<dbReference type="OrthoDB" id="9807434at2"/>
<dbReference type="InterPro" id="IPR011994">
    <property type="entry name" value="Cytidylate_kinase_dom"/>
</dbReference>
<feature type="binding site" evidence="8">
    <location>
        <begin position="10"/>
        <end position="18"/>
    </location>
    <ligand>
        <name>ATP</name>
        <dbReference type="ChEBI" id="CHEBI:30616"/>
    </ligand>
</feature>
<evidence type="ECO:0000256" key="4">
    <source>
        <dbReference type="ARBA" id="ARBA00022777"/>
    </source>
</evidence>
<dbReference type="RefSeq" id="WP_092561577.1">
    <property type="nucleotide sequence ID" value="NZ_FNQV01000002.1"/>
</dbReference>
<dbReference type="GO" id="GO:0036430">
    <property type="term" value="F:CMP kinase activity"/>
    <property type="evidence" value="ECO:0007669"/>
    <property type="project" value="RHEA"/>
</dbReference>
<dbReference type="Pfam" id="PF02224">
    <property type="entry name" value="Cytidylate_kin"/>
    <property type="match status" value="1"/>
</dbReference>
<dbReference type="Gene3D" id="3.40.50.300">
    <property type="entry name" value="P-loop containing nucleotide triphosphate hydrolases"/>
    <property type="match status" value="1"/>
</dbReference>
<comment type="catalytic activity">
    <reaction evidence="7 8">
        <text>CMP + ATP = CDP + ADP</text>
        <dbReference type="Rhea" id="RHEA:11600"/>
        <dbReference type="ChEBI" id="CHEBI:30616"/>
        <dbReference type="ChEBI" id="CHEBI:58069"/>
        <dbReference type="ChEBI" id="CHEBI:60377"/>
        <dbReference type="ChEBI" id="CHEBI:456216"/>
        <dbReference type="EC" id="2.7.4.25"/>
    </reaction>
</comment>
<gene>
    <name evidence="8" type="primary">cmk</name>
    <name evidence="10" type="ORF">SAMN02910418_00466</name>
</gene>
<keyword evidence="8" id="KW-0963">Cytoplasm</keyword>
<keyword evidence="5 8" id="KW-0067">ATP-binding</keyword>
<reference evidence="11" key="1">
    <citation type="submission" date="2016-10" db="EMBL/GenBank/DDBJ databases">
        <authorList>
            <person name="Varghese N."/>
            <person name="Submissions S."/>
        </authorList>
    </citation>
    <scope>NUCLEOTIDE SEQUENCE [LARGE SCALE GENOMIC DNA]</scope>
    <source>
        <strain evidence="11">KPR-1</strain>
    </source>
</reference>
<evidence type="ECO:0000256" key="6">
    <source>
        <dbReference type="ARBA" id="ARBA00047615"/>
    </source>
</evidence>
<organism evidence="10 11">
    <name type="scientific">Bowdeniella nasicola</name>
    <dbReference type="NCBI Taxonomy" id="208480"/>
    <lineage>
        <taxon>Bacteria</taxon>
        <taxon>Bacillati</taxon>
        <taxon>Actinomycetota</taxon>
        <taxon>Actinomycetes</taxon>
        <taxon>Actinomycetales</taxon>
        <taxon>Actinomycetaceae</taxon>
        <taxon>Bowdeniella</taxon>
    </lineage>
</organism>
<dbReference type="AlphaFoldDB" id="A0A1H3WKZ2"/>
<keyword evidence="2 8" id="KW-0808">Transferase</keyword>
<proteinExistence type="inferred from homology"/>
<evidence type="ECO:0000313" key="11">
    <source>
        <dbReference type="Proteomes" id="UP000199288"/>
    </source>
</evidence>
<evidence type="ECO:0000256" key="5">
    <source>
        <dbReference type="ARBA" id="ARBA00022840"/>
    </source>
</evidence>
<keyword evidence="11" id="KW-1185">Reference proteome</keyword>
<accession>A0A1H3WKZ2</accession>
<comment type="catalytic activity">
    <reaction evidence="6 8">
        <text>dCMP + ATP = dCDP + ADP</text>
        <dbReference type="Rhea" id="RHEA:25094"/>
        <dbReference type="ChEBI" id="CHEBI:30616"/>
        <dbReference type="ChEBI" id="CHEBI:57566"/>
        <dbReference type="ChEBI" id="CHEBI:58593"/>
        <dbReference type="ChEBI" id="CHEBI:456216"/>
        <dbReference type="EC" id="2.7.4.25"/>
    </reaction>
</comment>
<name>A0A1H3WKZ2_9ACTO</name>
<dbReference type="NCBIfam" id="TIGR00017">
    <property type="entry name" value="cmk"/>
    <property type="match status" value="1"/>
</dbReference>
<dbReference type="InterPro" id="IPR027417">
    <property type="entry name" value="P-loop_NTPase"/>
</dbReference>
<protein>
    <recommendedName>
        <fullName evidence="8">Cytidylate kinase</fullName>
        <shortName evidence="8">CK</shortName>
        <ecNumber evidence="8">2.7.4.25</ecNumber>
    </recommendedName>
    <alternativeName>
        <fullName evidence="8">Cytidine monophosphate kinase</fullName>
        <shortName evidence="8">CMP kinase</shortName>
    </alternativeName>
</protein>
<comment type="similarity">
    <text evidence="1 8">Belongs to the cytidylate kinase family. Type 1 subfamily.</text>
</comment>
<keyword evidence="3 8" id="KW-0547">Nucleotide-binding</keyword>
<evidence type="ECO:0000256" key="3">
    <source>
        <dbReference type="ARBA" id="ARBA00022741"/>
    </source>
</evidence>
<dbReference type="HAMAP" id="MF_00238">
    <property type="entry name" value="Cytidyl_kinase_type1"/>
    <property type="match status" value="1"/>
</dbReference>
<dbReference type="CDD" id="cd02020">
    <property type="entry name" value="CMPK"/>
    <property type="match status" value="1"/>
</dbReference>
<evidence type="ECO:0000256" key="2">
    <source>
        <dbReference type="ARBA" id="ARBA00022679"/>
    </source>
</evidence>
<evidence type="ECO:0000259" key="9">
    <source>
        <dbReference type="Pfam" id="PF02224"/>
    </source>
</evidence>
<evidence type="ECO:0000313" key="10">
    <source>
        <dbReference type="EMBL" id="SDZ87012.1"/>
    </source>
</evidence>
<sequence>MTGLVIAIDGPSGVGKSTIAKRLARSYALSYLDTGAMYRAATIYARNQRLDLVDHDAVAAAIENMPLEIVMDPARPRVLLEGSELGAALYSADVSRIVSAVATNLKVRALMKSWQRELIAAERDGGRSGGKGIVAEGRDITTVVAPDADVRILLTASEDARLTRRARQRLGSDDESSLAATRDEVIRRDADDSTVSNFTTAADGVITVDSSDLTPDQTFAALAAIVDAARAKRARS</sequence>
<evidence type="ECO:0000256" key="8">
    <source>
        <dbReference type="HAMAP-Rule" id="MF_00238"/>
    </source>
</evidence>
<dbReference type="GO" id="GO:0005524">
    <property type="term" value="F:ATP binding"/>
    <property type="evidence" value="ECO:0007669"/>
    <property type="project" value="UniProtKB-UniRule"/>
</dbReference>
<dbReference type="GO" id="GO:0005737">
    <property type="term" value="C:cytoplasm"/>
    <property type="evidence" value="ECO:0007669"/>
    <property type="project" value="UniProtKB-SubCell"/>
</dbReference>
<evidence type="ECO:0000256" key="1">
    <source>
        <dbReference type="ARBA" id="ARBA00009427"/>
    </source>
</evidence>
<evidence type="ECO:0000256" key="7">
    <source>
        <dbReference type="ARBA" id="ARBA00048478"/>
    </source>
</evidence>
<dbReference type="EC" id="2.7.4.25" evidence="8"/>